<evidence type="ECO:0000256" key="2">
    <source>
        <dbReference type="ARBA" id="ARBA00022485"/>
    </source>
</evidence>
<organism evidence="8 9">
    <name type="scientific">Caloramator quimbayensis</name>
    <dbReference type="NCBI Taxonomy" id="1147123"/>
    <lineage>
        <taxon>Bacteria</taxon>
        <taxon>Bacillati</taxon>
        <taxon>Bacillota</taxon>
        <taxon>Clostridia</taxon>
        <taxon>Eubacteriales</taxon>
        <taxon>Clostridiaceae</taxon>
        <taxon>Caloramator</taxon>
    </lineage>
</organism>
<dbReference type="STRING" id="1147123.SAMN05443428_12714"/>
<dbReference type="Proteomes" id="UP000190105">
    <property type="component" value="Unassembled WGS sequence"/>
</dbReference>
<dbReference type="Pfam" id="PF12800">
    <property type="entry name" value="Fer4_4"/>
    <property type="match status" value="1"/>
</dbReference>
<dbReference type="PANTHER" id="PTHR42859">
    <property type="entry name" value="OXIDOREDUCTASE"/>
    <property type="match status" value="1"/>
</dbReference>
<dbReference type="AlphaFoldDB" id="A0A1T4Y868"/>
<dbReference type="PANTHER" id="PTHR42859:SF10">
    <property type="entry name" value="DIMETHYLSULFOXIDE REDUCTASE CHAIN B"/>
    <property type="match status" value="1"/>
</dbReference>
<evidence type="ECO:0000259" key="7">
    <source>
        <dbReference type="PROSITE" id="PS51379"/>
    </source>
</evidence>
<feature type="domain" description="4Fe-4S ferredoxin-type" evidence="7">
    <location>
        <begin position="8"/>
        <end position="38"/>
    </location>
</feature>
<name>A0A1T4Y868_9CLOT</name>
<feature type="domain" description="4Fe-4S ferredoxin-type" evidence="7">
    <location>
        <begin position="48"/>
        <end position="79"/>
    </location>
</feature>
<dbReference type="GO" id="GO:0046872">
    <property type="term" value="F:metal ion binding"/>
    <property type="evidence" value="ECO:0007669"/>
    <property type="project" value="UniProtKB-KW"/>
</dbReference>
<dbReference type="Gene3D" id="3.30.70.20">
    <property type="match status" value="2"/>
</dbReference>
<feature type="domain" description="4Fe-4S ferredoxin-type" evidence="7">
    <location>
        <begin position="80"/>
        <end position="109"/>
    </location>
</feature>
<evidence type="ECO:0000313" key="9">
    <source>
        <dbReference type="Proteomes" id="UP000190105"/>
    </source>
</evidence>
<evidence type="ECO:0000256" key="1">
    <source>
        <dbReference type="ARBA" id="ARBA00022448"/>
    </source>
</evidence>
<keyword evidence="6" id="KW-0411">Iron-sulfur</keyword>
<gene>
    <name evidence="8" type="ORF">SAMN05443428_12714</name>
</gene>
<keyword evidence="2" id="KW-0004">4Fe-4S</keyword>
<dbReference type="PROSITE" id="PS00198">
    <property type="entry name" value="4FE4S_FER_1"/>
    <property type="match status" value="1"/>
</dbReference>
<evidence type="ECO:0000313" key="8">
    <source>
        <dbReference type="EMBL" id="SKA98034.1"/>
    </source>
</evidence>
<evidence type="ECO:0000256" key="4">
    <source>
        <dbReference type="ARBA" id="ARBA00022982"/>
    </source>
</evidence>
<dbReference type="InterPro" id="IPR017900">
    <property type="entry name" value="4Fe4S_Fe_S_CS"/>
</dbReference>
<dbReference type="InterPro" id="IPR050294">
    <property type="entry name" value="RnfB_subfamily"/>
</dbReference>
<dbReference type="CDD" id="cd10550">
    <property type="entry name" value="DMSOR_beta_like"/>
    <property type="match status" value="1"/>
</dbReference>
<keyword evidence="1" id="KW-0813">Transport</keyword>
<keyword evidence="3" id="KW-0479">Metal-binding</keyword>
<dbReference type="EMBL" id="FUYH01000027">
    <property type="protein sequence ID" value="SKA98034.1"/>
    <property type="molecule type" value="Genomic_DNA"/>
</dbReference>
<sequence length="163" mass="18035">MSRGKLSKVLMISPDKCISCRTCEIICSFTKDKEFNPKNSAVSVLTYEEALISVPIMCMHCEDAACEKVCPVGAIKRVDNAVVVDHEKCIGCKMCISACPLGNITFNSKQKKIVKCDLCGGDPQCAKFCPSGAIEYKEATPNNLNRKRIIAEKFKELFEEVEK</sequence>
<evidence type="ECO:0000256" key="5">
    <source>
        <dbReference type="ARBA" id="ARBA00023004"/>
    </source>
</evidence>
<feature type="domain" description="4Fe-4S ferredoxin-type" evidence="7">
    <location>
        <begin position="110"/>
        <end position="139"/>
    </location>
</feature>
<dbReference type="GO" id="GO:0051539">
    <property type="term" value="F:4 iron, 4 sulfur cluster binding"/>
    <property type="evidence" value="ECO:0007669"/>
    <property type="project" value="UniProtKB-KW"/>
</dbReference>
<accession>A0A1T4Y868</accession>
<protein>
    <submittedName>
        <fullName evidence="8">Fe-S-cluster-containing hydrogenase component 2</fullName>
    </submittedName>
</protein>
<keyword evidence="9" id="KW-1185">Reference proteome</keyword>
<proteinExistence type="predicted"/>
<keyword evidence="5" id="KW-0408">Iron</keyword>
<evidence type="ECO:0000256" key="6">
    <source>
        <dbReference type="ARBA" id="ARBA00023014"/>
    </source>
</evidence>
<dbReference type="InterPro" id="IPR017896">
    <property type="entry name" value="4Fe4S_Fe-S-bd"/>
</dbReference>
<dbReference type="PROSITE" id="PS51379">
    <property type="entry name" value="4FE4S_FER_2"/>
    <property type="match status" value="4"/>
</dbReference>
<evidence type="ECO:0000256" key="3">
    <source>
        <dbReference type="ARBA" id="ARBA00022723"/>
    </source>
</evidence>
<dbReference type="SUPFAM" id="SSF54862">
    <property type="entry name" value="4Fe-4S ferredoxins"/>
    <property type="match status" value="1"/>
</dbReference>
<keyword evidence="4" id="KW-0249">Electron transport</keyword>
<dbReference type="Pfam" id="PF13247">
    <property type="entry name" value="Fer4_11"/>
    <property type="match status" value="1"/>
</dbReference>
<reference evidence="9" key="1">
    <citation type="submission" date="2017-02" db="EMBL/GenBank/DDBJ databases">
        <authorList>
            <person name="Varghese N."/>
            <person name="Submissions S."/>
        </authorList>
    </citation>
    <scope>NUCLEOTIDE SEQUENCE [LARGE SCALE GENOMIC DNA]</scope>
    <source>
        <strain evidence="9">USBA 833</strain>
    </source>
</reference>